<evidence type="ECO:0000256" key="4">
    <source>
        <dbReference type="ARBA" id="ARBA00023170"/>
    </source>
</evidence>
<proteinExistence type="inferred from homology"/>
<dbReference type="KEGG" id="crq:GCK72_013809"/>
<dbReference type="GeneID" id="78775811"/>
<dbReference type="PROSITE" id="PS51843">
    <property type="entry name" value="NR_LBD"/>
    <property type="match status" value="1"/>
</dbReference>
<evidence type="ECO:0000256" key="3">
    <source>
        <dbReference type="ARBA" id="ARBA00023163"/>
    </source>
</evidence>
<feature type="domain" description="NR LBD" evidence="5">
    <location>
        <begin position="91"/>
        <end position="276"/>
    </location>
</feature>
<dbReference type="SUPFAM" id="SSF48508">
    <property type="entry name" value="Nuclear receptor ligand-binding domain"/>
    <property type="match status" value="1"/>
</dbReference>
<dbReference type="InterPro" id="IPR035500">
    <property type="entry name" value="NHR-like_dom_sf"/>
</dbReference>
<evidence type="ECO:0000259" key="5">
    <source>
        <dbReference type="PROSITE" id="PS51843"/>
    </source>
</evidence>
<reference evidence="6 7" key="1">
    <citation type="submission" date="2019-12" db="EMBL/GenBank/DDBJ databases">
        <title>Chromosome-level assembly of the Caenorhabditis remanei genome.</title>
        <authorList>
            <person name="Teterina A.A."/>
            <person name="Willis J.H."/>
            <person name="Phillips P.C."/>
        </authorList>
    </citation>
    <scope>NUCLEOTIDE SEQUENCE [LARGE SCALE GENOMIC DNA]</scope>
    <source>
        <strain evidence="6 7">PX506</strain>
        <tissue evidence="6">Whole organism</tissue>
    </source>
</reference>
<dbReference type="SMART" id="SM00430">
    <property type="entry name" value="HOLI"/>
    <property type="match status" value="1"/>
</dbReference>
<dbReference type="Proteomes" id="UP000483820">
    <property type="component" value="Chromosome IV"/>
</dbReference>
<evidence type="ECO:0000256" key="2">
    <source>
        <dbReference type="ARBA" id="ARBA00023015"/>
    </source>
</evidence>
<dbReference type="EMBL" id="WUAV01000004">
    <property type="protein sequence ID" value="KAF1757354.1"/>
    <property type="molecule type" value="Genomic_DNA"/>
</dbReference>
<evidence type="ECO:0000256" key="1">
    <source>
        <dbReference type="ARBA" id="ARBA00005993"/>
    </source>
</evidence>
<dbReference type="SUPFAM" id="SSF57716">
    <property type="entry name" value="Glucocorticoid receptor-like (DNA-binding domain)"/>
    <property type="match status" value="1"/>
</dbReference>
<dbReference type="AlphaFoldDB" id="A0A6A5GRT2"/>
<dbReference type="CTD" id="78775811"/>
<keyword evidence="4" id="KW-0675">Receptor</keyword>
<organism evidence="6 7">
    <name type="scientific">Caenorhabditis remanei</name>
    <name type="common">Caenorhabditis vulgaris</name>
    <dbReference type="NCBI Taxonomy" id="31234"/>
    <lineage>
        <taxon>Eukaryota</taxon>
        <taxon>Metazoa</taxon>
        <taxon>Ecdysozoa</taxon>
        <taxon>Nematoda</taxon>
        <taxon>Chromadorea</taxon>
        <taxon>Rhabditida</taxon>
        <taxon>Rhabditina</taxon>
        <taxon>Rhabditomorpha</taxon>
        <taxon>Rhabditoidea</taxon>
        <taxon>Rhabditidae</taxon>
        <taxon>Peloderinae</taxon>
        <taxon>Caenorhabditis</taxon>
    </lineage>
</organism>
<keyword evidence="2" id="KW-0805">Transcription regulation</keyword>
<dbReference type="PANTHER" id="PTHR46397:SF2">
    <property type="entry name" value="NUCLEAR RECEPTOR DOMAIN-CONTAINING PROTEIN"/>
    <property type="match status" value="1"/>
</dbReference>
<accession>A0A6A5GRT2</accession>
<comment type="similarity">
    <text evidence="1">Belongs to the nuclear hormone receptor family.</text>
</comment>
<evidence type="ECO:0000313" key="7">
    <source>
        <dbReference type="Proteomes" id="UP000483820"/>
    </source>
</evidence>
<dbReference type="PANTHER" id="PTHR46397">
    <property type="entry name" value="NUCLEAR HORMONE RECEPTOR FAMILY-RELATED"/>
    <property type="match status" value="1"/>
</dbReference>
<protein>
    <recommendedName>
        <fullName evidence="5">NR LBD domain-containing protein</fullName>
    </recommendedName>
</protein>
<evidence type="ECO:0000313" key="6">
    <source>
        <dbReference type="EMBL" id="KAF1757354.1"/>
    </source>
</evidence>
<dbReference type="Pfam" id="PF00104">
    <property type="entry name" value="Hormone_recep"/>
    <property type="match status" value="1"/>
</dbReference>
<sequence>MGIIISVVRSGCRACRFKQCEVAGMKAGLVRGKRDACKMRQYGGELVQQNINMDSRATLTIETIGEYSSKAEEMEKSPSNENEVNILLNVTFQELLQYYIELNNKSFYLLSRITLDSLPDFVKRNSQEATQICQNCPGADLLEVSDVEILFQYVSFSNLWLDGLWAEIQLKKFTESSELTEHHVSEELHSETTRKLFSSFISNLKGNVGQSLKQLNLDFVEYSALKSFCIWKLGILDFGTTLKIFAEEHYSGVSAALTKYYKVRRHRKTLNHFGFR</sequence>
<name>A0A6A5GRT2_CAERE</name>
<gene>
    <name evidence="6" type="ORF">GCK72_013809</name>
</gene>
<comment type="caution">
    <text evidence="6">The sequence shown here is derived from an EMBL/GenBank/DDBJ whole genome shotgun (WGS) entry which is preliminary data.</text>
</comment>
<keyword evidence="3" id="KW-0804">Transcription</keyword>
<dbReference type="Gene3D" id="1.10.565.10">
    <property type="entry name" value="Retinoid X Receptor"/>
    <property type="match status" value="1"/>
</dbReference>
<dbReference type="RefSeq" id="XP_053584770.1">
    <property type="nucleotide sequence ID" value="XM_053729998.1"/>
</dbReference>
<dbReference type="InterPro" id="IPR000536">
    <property type="entry name" value="Nucl_hrmn_rcpt_lig-bd"/>
</dbReference>